<evidence type="ECO:0000256" key="5">
    <source>
        <dbReference type="ARBA" id="ARBA00022989"/>
    </source>
</evidence>
<evidence type="ECO:0000256" key="7">
    <source>
        <dbReference type="SAM" id="Phobius"/>
    </source>
</evidence>
<dbReference type="InterPro" id="IPR005524">
    <property type="entry name" value="DUF318"/>
</dbReference>
<keyword evidence="4 7" id="KW-0812">Transmembrane</keyword>
<keyword evidence="5 7" id="KW-1133">Transmembrane helix</keyword>
<dbReference type="InterPro" id="IPR052923">
    <property type="entry name" value="UPF0718"/>
</dbReference>
<evidence type="ECO:0000256" key="4">
    <source>
        <dbReference type="ARBA" id="ARBA00022692"/>
    </source>
</evidence>
<comment type="similarity">
    <text evidence="2">Belongs to the UPF0718 family.</text>
</comment>
<dbReference type="EMBL" id="DF820462">
    <property type="protein sequence ID" value="GAK54677.1"/>
    <property type="molecule type" value="Genomic_DNA"/>
</dbReference>
<dbReference type="Proteomes" id="UP000030700">
    <property type="component" value="Unassembled WGS sequence"/>
</dbReference>
<keyword evidence="3" id="KW-1003">Cell membrane</keyword>
<evidence type="ECO:0000256" key="1">
    <source>
        <dbReference type="ARBA" id="ARBA00004651"/>
    </source>
</evidence>
<keyword evidence="6 7" id="KW-0472">Membrane</keyword>
<dbReference type="Pfam" id="PF03773">
    <property type="entry name" value="ArsP_1"/>
    <property type="match status" value="1"/>
</dbReference>
<evidence type="ECO:0000313" key="8">
    <source>
        <dbReference type="EMBL" id="GAK54677.1"/>
    </source>
</evidence>
<dbReference type="HOGENOM" id="CLU_059148_1_0_0"/>
<feature type="transmembrane region" description="Helical" evidence="7">
    <location>
        <begin position="266"/>
        <end position="292"/>
    </location>
</feature>
<protein>
    <submittedName>
        <fullName evidence="8">Transporter</fullName>
    </submittedName>
</protein>
<dbReference type="PANTHER" id="PTHR34184:SF4">
    <property type="entry name" value="UPF0718 PROTEIN YCGR"/>
    <property type="match status" value="1"/>
</dbReference>
<comment type="subcellular location">
    <subcellularLocation>
        <location evidence="1">Cell membrane</location>
        <topology evidence="1">Multi-pass membrane protein</topology>
    </subcellularLocation>
</comment>
<evidence type="ECO:0000256" key="3">
    <source>
        <dbReference type="ARBA" id="ARBA00022475"/>
    </source>
</evidence>
<accession>A0A081BTE6</accession>
<evidence type="ECO:0000313" key="9">
    <source>
        <dbReference type="Proteomes" id="UP000030700"/>
    </source>
</evidence>
<dbReference type="GO" id="GO:0005886">
    <property type="term" value="C:plasma membrane"/>
    <property type="evidence" value="ECO:0007669"/>
    <property type="project" value="UniProtKB-SubCell"/>
</dbReference>
<feature type="transmembrane region" description="Helical" evidence="7">
    <location>
        <begin position="361"/>
        <end position="382"/>
    </location>
</feature>
<gene>
    <name evidence="8" type="ORF">U14_05965</name>
</gene>
<reference evidence="8 9" key="1">
    <citation type="journal article" date="2015" name="PeerJ">
        <title>First genomic representation of candidate bacterial phylum KSB3 points to enhanced environmental sensing as a trigger of wastewater bulking.</title>
        <authorList>
            <person name="Sekiguchi Y."/>
            <person name="Ohashi A."/>
            <person name="Parks D.H."/>
            <person name="Yamauchi T."/>
            <person name="Tyson G.W."/>
            <person name="Hugenholtz P."/>
        </authorList>
    </citation>
    <scope>NUCLEOTIDE SEQUENCE [LARGE SCALE GENOMIC DNA]</scope>
</reference>
<feature type="transmembrane region" description="Helical" evidence="7">
    <location>
        <begin position="298"/>
        <end position="321"/>
    </location>
</feature>
<feature type="transmembrane region" description="Helical" evidence="7">
    <location>
        <begin position="333"/>
        <end position="355"/>
    </location>
</feature>
<sequence length="386" mass="41288">MQNFSIEFANLLSNTIFAIITSLSHNWIPLSFAILTAALMTVYMDAEKLKRALIRNTNASIWGSVALGAFTPLCACGTMAVILGMLTTTLPWGPIMAFLTSSPLMSPDGFIMLAGLLNMNFAIALTLASVAIGLGSGYLTHVIEKKTSFLHNQTRFSNPNPSTAPTCGCSGTVPVAQTAQTCGCSGNLRPQPVQACGCADVNALPRPDWNNAELCCAVANDSSFTQAVSMSETLFMPFGAFYRLMNAIKWREIGDAIVKIGFKQILLYYSIFVAVGFLINSFVPTSLIVALFNADNLFAVPLAALVGLPLYVTTESSIPLIQALMKQGASEGAMLAFMITGPGTSAWVIAGIVTIMKKRAIGLYVLFLLFGGIAAGYLYDLFLRVY</sequence>
<evidence type="ECO:0000256" key="6">
    <source>
        <dbReference type="ARBA" id="ARBA00023136"/>
    </source>
</evidence>
<dbReference type="STRING" id="1499966.U14_05965"/>
<organism evidence="8 9">
    <name type="scientific">Candidatus Moduliflexus flocculans</name>
    <dbReference type="NCBI Taxonomy" id="1499966"/>
    <lineage>
        <taxon>Bacteria</taxon>
        <taxon>Candidatus Moduliflexota</taxon>
        <taxon>Candidatus Moduliflexia</taxon>
        <taxon>Candidatus Moduliflexales</taxon>
        <taxon>Candidatus Moduliflexaceae</taxon>
    </lineage>
</organism>
<dbReference type="AlphaFoldDB" id="A0A081BTE6"/>
<evidence type="ECO:0000256" key="2">
    <source>
        <dbReference type="ARBA" id="ARBA00006386"/>
    </source>
</evidence>
<feature type="transmembrane region" description="Helical" evidence="7">
    <location>
        <begin position="65"/>
        <end position="90"/>
    </location>
</feature>
<dbReference type="PANTHER" id="PTHR34184">
    <property type="entry name" value="UPF0718 PROTEIN YCGR"/>
    <property type="match status" value="1"/>
</dbReference>
<name>A0A081BTE6_9BACT</name>
<keyword evidence="9" id="KW-1185">Reference proteome</keyword>
<feature type="transmembrane region" description="Helical" evidence="7">
    <location>
        <begin position="27"/>
        <end position="44"/>
    </location>
</feature>
<feature type="transmembrane region" description="Helical" evidence="7">
    <location>
        <begin position="110"/>
        <end position="139"/>
    </location>
</feature>
<proteinExistence type="inferred from homology"/>